<gene>
    <name evidence="2" type="ORF">FNV43_RR05901</name>
</gene>
<reference evidence="2" key="1">
    <citation type="submission" date="2020-03" db="EMBL/GenBank/DDBJ databases">
        <title>A high-quality chromosome-level genome assembly of a woody plant with both climbing and erect habits, Rhamnella rubrinervis.</title>
        <authorList>
            <person name="Lu Z."/>
            <person name="Yang Y."/>
            <person name="Zhu X."/>
            <person name="Sun Y."/>
        </authorList>
    </citation>
    <scope>NUCLEOTIDE SEQUENCE</scope>
    <source>
        <strain evidence="2">BYM</strain>
        <tissue evidence="2">Leaf</tissue>
    </source>
</reference>
<evidence type="ECO:0000313" key="3">
    <source>
        <dbReference type="Proteomes" id="UP000796880"/>
    </source>
</evidence>
<dbReference type="EMBL" id="VOIH02000003">
    <property type="protein sequence ID" value="KAF3449822.1"/>
    <property type="molecule type" value="Genomic_DNA"/>
</dbReference>
<sequence>MAPLKRLKKVSLRTKSVDEFVQSTRTTRRRREEDPYAIVQAPSSTTAANIKEPSNGVVWKRRKSKGKEKMSATMTTITNAIDNK</sequence>
<keyword evidence="3" id="KW-1185">Reference proteome</keyword>
<accession>A0A8K0HC13</accession>
<feature type="region of interest" description="Disordered" evidence="1">
    <location>
        <begin position="57"/>
        <end position="84"/>
    </location>
</feature>
<name>A0A8K0HC13_9ROSA</name>
<protein>
    <submittedName>
        <fullName evidence="2">Uncharacterized protein</fullName>
    </submittedName>
</protein>
<dbReference type="AlphaFoldDB" id="A0A8K0HC13"/>
<comment type="caution">
    <text evidence="2">The sequence shown here is derived from an EMBL/GenBank/DDBJ whole genome shotgun (WGS) entry which is preliminary data.</text>
</comment>
<dbReference type="Proteomes" id="UP000796880">
    <property type="component" value="Unassembled WGS sequence"/>
</dbReference>
<feature type="compositionally biased region" description="Polar residues" evidence="1">
    <location>
        <begin position="72"/>
        <end position="84"/>
    </location>
</feature>
<organism evidence="2 3">
    <name type="scientific">Rhamnella rubrinervis</name>
    <dbReference type="NCBI Taxonomy" id="2594499"/>
    <lineage>
        <taxon>Eukaryota</taxon>
        <taxon>Viridiplantae</taxon>
        <taxon>Streptophyta</taxon>
        <taxon>Embryophyta</taxon>
        <taxon>Tracheophyta</taxon>
        <taxon>Spermatophyta</taxon>
        <taxon>Magnoliopsida</taxon>
        <taxon>eudicotyledons</taxon>
        <taxon>Gunneridae</taxon>
        <taxon>Pentapetalae</taxon>
        <taxon>rosids</taxon>
        <taxon>fabids</taxon>
        <taxon>Rosales</taxon>
        <taxon>Rhamnaceae</taxon>
        <taxon>rhamnoid group</taxon>
        <taxon>Rhamneae</taxon>
        <taxon>Rhamnella</taxon>
    </lineage>
</organism>
<evidence type="ECO:0000313" key="2">
    <source>
        <dbReference type="EMBL" id="KAF3449822.1"/>
    </source>
</evidence>
<proteinExistence type="predicted"/>
<evidence type="ECO:0000256" key="1">
    <source>
        <dbReference type="SAM" id="MobiDB-lite"/>
    </source>
</evidence>